<dbReference type="PANTHER" id="PTHR10809:SF6">
    <property type="entry name" value="AT11025P-RELATED"/>
    <property type="match status" value="1"/>
</dbReference>
<dbReference type="FunFam" id="2.60.40.10:FF:000813">
    <property type="entry name" value="Vesicle-associated protein 1-1"/>
    <property type="match status" value="1"/>
</dbReference>
<evidence type="ECO:0000256" key="6">
    <source>
        <dbReference type="SAM" id="MobiDB-lite"/>
    </source>
</evidence>
<dbReference type="PANTHER" id="PTHR10809">
    <property type="entry name" value="VESICLE-ASSOCIATED MEMBRANE PROTEIN-ASSOCIATED PROTEIN"/>
    <property type="match status" value="1"/>
</dbReference>
<dbReference type="GO" id="GO:0061817">
    <property type="term" value="P:endoplasmic reticulum-plasma membrane tethering"/>
    <property type="evidence" value="ECO:0007669"/>
    <property type="project" value="TreeGrafter"/>
</dbReference>
<evidence type="ECO:0000256" key="7">
    <source>
        <dbReference type="SAM" id="Phobius"/>
    </source>
</evidence>
<dbReference type="SUPFAM" id="SSF49354">
    <property type="entry name" value="PapD-like"/>
    <property type="match status" value="1"/>
</dbReference>
<dbReference type="PIRSF" id="PIRSF019693">
    <property type="entry name" value="VAMP-associated"/>
    <property type="match status" value="1"/>
</dbReference>
<dbReference type="AlphaFoldDB" id="A0AAD5DRQ3"/>
<reference evidence="9" key="1">
    <citation type="submission" date="2020-11" db="EMBL/GenBank/DDBJ databases">
        <title>Chlorella ohadii genome sequencing and assembly.</title>
        <authorList>
            <person name="Murik O."/>
            <person name="Treves H."/>
            <person name="Kedem I."/>
            <person name="Shotland Y."/>
            <person name="Kaplan A."/>
        </authorList>
    </citation>
    <scope>NUCLEOTIDE SEQUENCE</scope>
    <source>
        <strain evidence="9">1</strain>
    </source>
</reference>
<dbReference type="GO" id="GO:0005886">
    <property type="term" value="C:plasma membrane"/>
    <property type="evidence" value="ECO:0007669"/>
    <property type="project" value="TreeGrafter"/>
</dbReference>
<keyword evidence="4 7" id="KW-1133">Transmembrane helix</keyword>
<dbReference type="InterPro" id="IPR013783">
    <property type="entry name" value="Ig-like_fold"/>
</dbReference>
<feature type="region of interest" description="Disordered" evidence="6">
    <location>
        <begin position="125"/>
        <end position="166"/>
    </location>
</feature>
<protein>
    <recommendedName>
        <fullName evidence="8">MSP domain-containing protein</fullName>
    </recommendedName>
</protein>
<dbReference type="InterPro" id="IPR008962">
    <property type="entry name" value="PapD-like_sf"/>
</dbReference>
<dbReference type="GO" id="GO:0005789">
    <property type="term" value="C:endoplasmic reticulum membrane"/>
    <property type="evidence" value="ECO:0007669"/>
    <property type="project" value="InterPro"/>
</dbReference>
<evidence type="ECO:0000256" key="1">
    <source>
        <dbReference type="ARBA" id="ARBA00004211"/>
    </source>
</evidence>
<dbReference type="PROSITE" id="PS50202">
    <property type="entry name" value="MSP"/>
    <property type="match status" value="1"/>
</dbReference>
<organism evidence="9 10">
    <name type="scientific">Chlorella ohadii</name>
    <dbReference type="NCBI Taxonomy" id="2649997"/>
    <lineage>
        <taxon>Eukaryota</taxon>
        <taxon>Viridiplantae</taxon>
        <taxon>Chlorophyta</taxon>
        <taxon>core chlorophytes</taxon>
        <taxon>Trebouxiophyceae</taxon>
        <taxon>Chlorellales</taxon>
        <taxon>Chlorellaceae</taxon>
        <taxon>Chlorella clade</taxon>
        <taxon>Chlorella</taxon>
    </lineage>
</organism>
<keyword evidence="5 7" id="KW-0472">Membrane</keyword>
<dbReference type="Proteomes" id="UP001205105">
    <property type="component" value="Unassembled WGS sequence"/>
</dbReference>
<keyword evidence="10" id="KW-1185">Reference proteome</keyword>
<evidence type="ECO:0000313" key="9">
    <source>
        <dbReference type="EMBL" id="KAI7842517.1"/>
    </source>
</evidence>
<gene>
    <name evidence="9" type="ORF">COHA_003871</name>
</gene>
<evidence type="ECO:0000256" key="3">
    <source>
        <dbReference type="ARBA" id="ARBA00022692"/>
    </source>
</evidence>
<keyword evidence="3 7" id="KW-0812">Transmembrane</keyword>
<dbReference type="EMBL" id="JADXDR010000052">
    <property type="protein sequence ID" value="KAI7842517.1"/>
    <property type="molecule type" value="Genomic_DNA"/>
</dbReference>
<evidence type="ECO:0000313" key="10">
    <source>
        <dbReference type="Proteomes" id="UP001205105"/>
    </source>
</evidence>
<name>A0AAD5DRQ3_9CHLO</name>
<proteinExistence type="inferred from homology"/>
<evidence type="ECO:0000256" key="2">
    <source>
        <dbReference type="ARBA" id="ARBA00008932"/>
    </source>
</evidence>
<comment type="caution">
    <text evidence="9">The sequence shown here is derived from an EMBL/GenBank/DDBJ whole genome shotgun (WGS) entry which is preliminary data.</text>
</comment>
<dbReference type="Gene3D" id="2.60.40.10">
    <property type="entry name" value="Immunoglobulins"/>
    <property type="match status" value="1"/>
</dbReference>
<comment type="similarity">
    <text evidence="2">Belongs to the VAMP-associated protein (VAP) (TC 9.B.17) family.</text>
</comment>
<dbReference type="Pfam" id="PF00635">
    <property type="entry name" value="Motile_Sperm"/>
    <property type="match status" value="1"/>
</dbReference>
<dbReference type="InterPro" id="IPR000535">
    <property type="entry name" value="MSP_dom"/>
</dbReference>
<dbReference type="InterPro" id="IPR016763">
    <property type="entry name" value="VAP"/>
</dbReference>
<dbReference type="GO" id="GO:0090158">
    <property type="term" value="P:endoplasmic reticulum membrane organization"/>
    <property type="evidence" value="ECO:0007669"/>
    <property type="project" value="TreeGrafter"/>
</dbReference>
<feature type="domain" description="MSP" evidence="8">
    <location>
        <begin position="6"/>
        <end position="126"/>
    </location>
</feature>
<accession>A0AAD5DRQ3</accession>
<comment type="subcellular location">
    <subcellularLocation>
        <location evidence="1">Membrane</location>
        <topology evidence="1">Single-pass type IV membrane protein</topology>
    </subcellularLocation>
</comment>
<evidence type="ECO:0000259" key="8">
    <source>
        <dbReference type="PROSITE" id="PS50202"/>
    </source>
</evidence>
<feature type="transmembrane region" description="Helical" evidence="7">
    <location>
        <begin position="198"/>
        <end position="220"/>
    </location>
</feature>
<sequence>MASENFLVVGPTELKFRFELRKNVPCTLTLQNPTGERVAFKVKTTSPKKYCVRPSSGIVEPGSSKEVQVIMQAQREYPPSLADCKDKFLVQCVKLGASDAKEVTPDMFDATKQRDIRQTKLRVVLVGPPKPPSPVPEGVEEPVSPATMGYKDAPSSTGGGLASAAEDKAEIRKRLEMLEDRSAAGGGRATAQQPAKAAGGFGVVHLLLVALLAFLIGHFANVSVPLLTDWLRDLVGKVAAGGSAGGSAGGAEL</sequence>
<evidence type="ECO:0000256" key="4">
    <source>
        <dbReference type="ARBA" id="ARBA00022989"/>
    </source>
</evidence>
<evidence type="ECO:0000256" key="5">
    <source>
        <dbReference type="ARBA" id="ARBA00023136"/>
    </source>
</evidence>